<proteinExistence type="predicted"/>
<organism evidence="1 2">
    <name type="scientific">Araneus ventricosus</name>
    <name type="common">Orbweaver spider</name>
    <name type="synonym">Epeira ventricosa</name>
    <dbReference type="NCBI Taxonomy" id="182803"/>
    <lineage>
        <taxon>Eukaryota</taxon>
        <taxon>Metazoa</taxon>
        <taxon>Ecdysozoa</taxon>
        <taxon>Arthropoda</taxon>
        <taxon>Chelicerata</taxon>
        <taxon>Arachnida</taxon>
        <taxon>Araneae</taxon>
        <taxon>Araneomorphae</taxon>
        <taxon>Entelegynae</taxon>
        <taxon>Araneoidea</taxon>
        <taxon>Araneidae</taxon>
        <taxon>Araneus</taxon>
    </lineage>
</organism>
<accession>A0A4Y2PSR6</accession>
<gene>
    <name evidence="1" type="ORF">AVEN_74117_1</name>
</gene>
<evidence type="ECO:0000313" key="1">
    <source>
        <dbReference type="EMBL" id="GBN53156.1"/>
    </source>
</evidence>
<name>A0A4Y2PSR6_ARAVE</name>
<dbReference type="EMBL" id="BGPR01011827">
    <property type="protein sequence ID" value="GBN53156.1"/>
    <property type="molecule type" value="Genomic_DNA"/>
</dbReference>
<comment type="caution">
    <text evidence="1">The sequence shown here is derived from an EMBL/GenBank/DDBJ whole genome shotgun (WGS) entry which is preliminary data.</text>
</comment>
<reference evidence="1 2" key="1">
    <citation type="journal article" date="2019" name="Sci. Rep.">
        <title>Orb-weaving spider Araneus ventricosus genome elucidates the spidroin gene catalogue.</title>
        <authorList>
            <person name="Kono N."/>
            <person name="Nakamura H."/>
            <person name="Ohtoshi R."/>
            <person name="Moran D.A.P."/>
            <person name="Shinohara A."/>
            <person name="Yoshida Y."/>
            <person name="Fujiwara M."/>
            <person name="Mori M."/>
            <person name="Tomita M."/>
            <person name="Arakawa K."/>
        </authorList>
    </citation>
    <scope>NUCLEOTIDE SEQUENCE [LARGE SCALE GENOMIC DNA]</scope>
</reference>
<protein>
    <submittedName>
        <fullName evidence="1">Uncharacterized protein</fullName>
    </submittedName>
</protein>
<dbReference type="AlphaFoldDB" id="A0A4Y2PSR6"/>
<keyword evidence="2" id="KW-1185">Reference proteome</keyword>
<dbReference type="Proteomes" id="UP000499080">
    <property type="component" value="Unassembled WGS sequence"/>
</dbReference>
<sequence>MYLSQILSSYTKCQAHISFLHAVTGCDTTSAFFKRVETKVFKLFEKRHDLIDCAEVFTNIGSSSDTILTNGTRYLLAMYGTPNKIDSIHKYRYLSSVKNTRNSKRVHLTCLPPTSAAAYQHLCRVYYRVQVCLGNDLDPENWVWVLKDNSLEPIQTLLSPASEKLLSTIFCNCKKGEPLFLCRIA</sequence>
<evidence type="ECO:0000313" key="2">
    <source>
        <dbReference type="Proteomes" id="UP000499080"/>
    </source>
</evidence>